<keyword evidence="4" id="KW-0503">Monooxygenase</keyword>
<dbReference type="InterPro" id="IPR050172">
    <property type="entry name" value="SsuD_RutA_monooxygenase"/>
</dbReference>
<dbReference type="GO" id="GO:0008726">
    <property type="term" value="F:alkanesulfonate monooxygenase activity"/>
    <property type="evidence" value="ECO:0007669"/>
    <property type="project" value="TreeGrafter"/>
</dbReference>
<evidence type="ECO:0000256" key="1">
    <source>
        <dbReference type="ARBA" id="ARBA00022630"/>
    </source>
</evidence>
<keyword evidence="2" id="KW-0288">FMN</keyword>
<dbReference type="Pfam" id="PF00296">
    <property type="entry name" value="Bac_luciferase"/>
    <property type="match status" value="1"/>
</dbReference>
<comment type="caution">
    <text evidence="6">The sequence shown here is derived from an EMBL/GenBank/DDBJ whole genome shotgun (WGS) entry which is preliminary data.</text>
</comment>
<evidence type="ECO:0000256" key="4">
    <source>
        <dbReference type="ARBA" id="ARBA00023033"/>
    </source>
</evidence>
<dbReference type="PANTHER" id="PTHR42847">
    <property type="entry name" value="ALKANESULFONATE MONOOXYGENASE"/>
    <property type="match status" value="1"/>
</dbReference>
<dbReference type="SUPFAM" id="SSF51679">
    <property type="entry name" value="Bacterial luciferase-like"/>
    <property type="match status" value="1"/>
</dbReference>
<evidence type="ECO:0000313" key="7">
    <source>
        <dbReference type="Proteomes" id="UP000438991"/>
    </source>
</evidence>
<accession>A0A9X4XQ50</accession>
<feature type="domain" description="Luciferase-like" evidence="5">
    <location>
        <begin position="35"/>
        <end position="325"/>
    </location>
</feature>
<evidence type="ECO:0000313" key="6">
    <source>
        <dbReference type="EMBL" id="MTW16451.1"/>
    </source>
</evidence>
<dbReference type="Gene3D" id="3.20.20.30">
    <property type="entry name" value="Luciferase-like domain"/>
    <property type="match status" value="1"/>
</dbReference>
<keyword evidence="3" id="KW-0560">Oxidoreductase</keyword>
<dbReference type="InterPro" id="IPR036661">
    <property type="entry name" value="Luciferase-like_sf"/>
</dbReference>
<dbReference type="PANTHER" id="PTHR42847:SF4">
    <property type="entry name" value="ALKANESULFONATE MONOOXYGENASE-RELATED"/>
    <property type="match status" value="1"/>
</dbReference>
<evidence type="ECO:0000256" key="2">
    <source>
        <dbReference type="ARBA" id="ARBA00022643"/>
    </source>
</evidence>
<dbReference type="InterPro" id="IPR011251">
    <property type="entry name" value="Luciferase-like_dom"/>
</dbReference>
<dbReference type="AlphaFoldDB" id="A0A9X4XQ50"/>
<gene>
    <name evidence="6" type="ORF">GJ689_09525</name>
</gene>
<proteinExistence type="predicted"/>
<name>A0A9X4XQ50_9BRAD</name>
<organism evidence="6 7">
    <name type="scientific">Rhodoplanes serenus</name>
    <dbReference type="NCBI Taxonomy" id="200615"/>
    <lineage>
        <taxon>Bacteria</taxon>
        <taxon>Pseudomonadati</taxon>
        <taxon>Pseudomonadota</taxon>
        <taxon>Alphaproteobacteria</taxon>
        <taxon>Hyphomicrobiales</taxon>
        <taxon>Nitrobacteraceae</taxon>
        <taxon>Rhodoplanes</taxon>
    </lineage>
</organism>
<dbReference type="Proteomes" id="UP000438991">
    <property type="component" value="Unassembled WGS sequence"/>
</dbReference>
<reference evidence="6 7" key="1">
    <citation type="submission" date="2019-11" db="EMBL/GenBank/DDBJ databases">
        <title>Whole-genome sequence of Rhodoplanes serenus DSM 18633, type strain.</title>
        <authorList>
            <person name="Kyndt J.A."/>
            <person name="Meyer T.E."/>
        </authorList>
    </citation>
    <scope>NUCLEOTIDE SEQUENCE [LARGE SCALE GENOMIC DNA]</scope>
    <source>
        <strain evidence="6 7">DSM 18633</strain>
    </source>
</reference>
<evidence type="ECO:0000256" key="3">
    <source>
        <dbReference type="ARBA" id="ARBA00023002"/>
    </source>
</evidence>
<dbReference type="EMBL" id="WNKV01000006">
    <property type="protein sequence ID" value="MTW16451.1"/>
    <property type="molecule type" value="Genomic_DNA"/>
</dbReference>
<dbReference type="GO" id="GO:0046306">
    <property type="term" value="P:alkanesulfonate catabolic process"/>
    <property type="evidence" value="ECO:0007669"/>
    <property type="project" value="TreeGrafter"/>
</dbReference>
<protein>
    <submittedName>
        <fullName evidence="6">LLM class flavin-dependent oxidoreductase</fullName>
    </submittedName>
</protein>
<sequence length="371" mass="40727">MRSRAPYATRHDSEDRMKLGVWTPLPHIIRSEPAMERAISDLTTPGAGADSDRSFELAVDVLRDAEDAGFDITLIAERWLGPDLESWILASALSQRTRHIELMVAVHPGIVTPQAVAKMGASLDRISGGRLAINVVNGWWPDEMNLFGNGAWLDDSDKRAERMGEFIRVLRGLWTNDAFSFRGTHYTVENGRLPLKPIQTPPRIYAASRSPSGKELVAETCDVWFADYQPDYRLYDQNMAVLATEIAEMREKAAKHGRRLAIGLSAHVICAETLEQANAEADELIAYGQQDRIASIAARGLGAGLVGTPALLAERIAAHERIGIDCLMLRFHPMREGLGTFIARVMPLLGSRGHTRAVADDGAPATSLASR</sequence>
<keyword evidence="1" id="KW-0285">Flavoprotein</keyword>
<evidence type="ECO:0000259" key="5">
    <source>
        <dbReference type="Pfam" id="PF00296"/>
    </source>
</evidence>